<organism evidence="2 3">
    <name type="scientific">Adineta ricciae</name>
    <name type="common">Rotifer</name>
    <dbReference type="NCBI Taxonomy" id="249248"/>
    <lineage>
        <taxon>Eukaryota</taxon>
        <taxon>Metazoa</taxon>
        <taxon>Spiralia</taxon>
        <taxon>Gnathifera</taxon>
        <taxon>Rotifera</taxon>
        <taxon>Eurotatoria</taxon>
        <taxon>Bdelloidea</taxon>
        <taxon>Adinetida</taxon>
        <taxon>Adinetidae</taxon>
        <taxon>Adineta</taxon>
    </lineage>
</organism>
<comment type="caution">
    <text evidence="2">The sequence shown here is derived from an EMBL/GenBank/DDBJ whole genome shotgun (WGS) entry which is preliminary data.</text>
</comment>
<dbReference type="Proteomes" id="UP000663852">
    <property type="component" value="Unassembled WGS sequence"/>
</dbReference>
<evidence type="ECO:0000313" key="2">
    <source>
        <dbReference type="EMBL" id="CAF1493700.1"/>
    </source>
</evidence>
<dbReference type="OrthoDB" id="10057817at2759"/>
<reference evidence="2" key="1">
    <citation type="submission" date="2021-02" db="EMBL/GenBank/DDBJ databases">
        <authorList>
            <person name="Nowell W R."/>
        </authorList>
    </citation>
    <scope>NUCLEOTIDE SEQUENCE</scope>
</reference>
<feature type="non-terminal residue" evidence="2">
    <location>
        <position position="182"/>
    </location>
</feature>
<dbReference type="AlphaFoldDB" id="A0A815SPZ5"/>
<protein>
    <submittedName>
        <fullName evidence="2">Uncharacterized protein</fullName>
    </submittedName>
</protein>
<sequence>MPAKAGGGTGASRSRRNISADNKAQQSATTQQNGHVGRSSIAKTTSQPKFNIAPLILEGVKINKIQLNDILKQHLSDVRIKDIQLSRTGIFTLYSADVKSFNRLLNELTAILESNGQASVKVYVPRSIQRITDTEKVAFIKRVDLELPTERIAEALKTVGLDVTNVIRLAGKDGKTPTRTVK</sequence>
<name>A0A815SPZ5_ADIRI</name>
<feature type="compositionally biased region" description="Polar residues" evidence="1">
    <location>
        <begin position="17"/>
        <end position="34"/>
    </location>
</feature>
<feature type="region of interest" description="Disordered" evidence="1">
    <location>
        <begin position="1"/>
        <end position="42"/>
    </location>
</feature>
<evidence type="ECO:0000313" key="3">
    <source>
        <dbReference type="Proteomes" id="UP000663852"/>
    </source>
</evidence>
<feature type="compositionally biased region" description="Gly residues" evidence="1">
    <location>
        <begin position="1"/>
        <end position="10"/>
    </location>
</feature>
<accession>A0A815SPZ5</accession>
<dbReference type="EMBL" id="CAJNOJ010000599">
    <property type="protein sequence ID" value="CAF1493700.1"/>
    <property type="molecule type" value="Genomic_DNA"/>
</dbReference>
<proteinExistence type="predicted"/>
<evidence type="ECO:0000256" key="1">
    <source>
        <dbReference type="SAM" id="MobiDB-lite"/>
    </source>
</evidence>
<gene>
    <name evidence="2" type="ORF">EDS130_LOCUS42182</name>
</gene>